<feature type="signal peptide" evidence="1">
    <location>
        <begin position="1"/>
        <end position="22"/>
    </location>
</feature>
<keyword evidence="4" id="KW-1185">Reference proteome</keyword>
<organism evidence="3 4">
    <name type="scientific">Alloyangia pacifica</name>
    <dbReference type="NCBI Taxonomy" id="311180"/>
    <lineage>
        <taxon>Bacteria</taxon>
        <taxon>Pseudomonadati</taxon>
        <taxon>Pseudomonadota</taxon>
        <taxon>Alphaproteobacteria</taxon>
        <taxon>Rhodobacterales</taxon>
        <taxon>Roseobacteraceae</taxon>
        <taxon>Alloyangia</taxon>
    </lineage>
</organism>
<dbReference type="Proteomes" id="UP000199392">
    <property type="component" value="Unassembled WGS sequence"/>
</dbReference>
<keyword evidence="1" id="KW-0732">Signal</keyword>
<proteinExistence type="predicted"/>
<feature type="chain" id="PRO_5011717097" evidence="1">
    <location>
        <begin position="23"/>
        <end position="447"/>
    </location>
</feature>
<gene>
    <name evidence="3" type="ORF">SAMN04488050_103422</name>
</gene>
<dbReference type="PANTHER" id="PTHR43135">
    <property type="entry name" value="ALPHA-D-RIBOSE 1-METHYLPHOSPHONATE 5-TRIPHOSPHATE DIPHOSPHATASE"/>
    <property type="match status" value="1"/>
</dbReference>
<dbReference type="Gene3D" id="2.30.40.10">
    <property type="entry name" value="Urease, subunit C, domain 1"/>
    <property type="match status" value="1"/>
</dbReference>
<evidence type="ECO:0000313" key="4">
    <source>
        <dbReference type="Proteomes" id="UP000199392"/>
    </source>
</evidence>
<dbReference type="CDD" id="cd01299">
    <property type="entry name" value="Met_dep_hydrolase_A"/>
    <property type="match status" value="1"/>
</dbReference>
<protein>
    <submittedName>
        <fullName evidence="3">Imidazolonepropionase</fullName>
    </submittedName>
</protein>
<dbReference type="InterPro" id="IPR006680">
    <property type="entry name" value="Amidohydro-rel"/>
</dbReference>
<sequence>MFKDFRFAAAFALLAFAGPGLAQVGAEPPILIAGAQIFDGVGPELVEGQDVLVQDGMIAAVGAGLSAPEGAVVIDAGGRVMTPGFIDVHYHLSLCNVPVADMAGSNAPNLDYIGIKAAQAAEEALMRGYTSLRDVGGASWGAKLAADRDEIAGPRVWPSLRAISQFGGHGDANPRFMDPREFGGPENNLERLGYSRIVNGRAEVLTAVREQLKRGASQIKMHLAGGVGTEFDPIDGRQFTADEIRAAVEVAEGFGTYVTAHVYTVDGVKQAIENGVKAIEHGNLINEEIAQMMAENDVWLSPQVVVYLTFSPDLGPVRLEKGRMVSEGLDTMFELAKKYDLKIAFGTDVVVNPEACADQNREFVERTKWFTPAEVLAQATSLSGELLQLSGDRNPYPGKIGVIEAGAHADLLLIDGNPLEDISILRDYEGSLDLIMKAGKIYKDDME</sequence>
<dbReference type="EMBL" id="FOZW01000003">
    <property type="protein sequence ID" value="SFS68229.1"/>
    <property type="molecule type" value="Genomic_DNA"/>
</dbReference>
<dbReference type="InterPro" id="IPR032466">
    <property type="entry name" value="Metal_Hydrolase"/>
</dbReference>
<dbReference type="Pfam" id="PF01979">
    <property type="entry name" value="Amidohydro_1"/>
    <property type="match status" value="1"/>
</dbReference>
<dbReference type="InterPro" id="IPR011059">
    <property type="entry name" value="Metal-dep_hydrolase_composite"/>
</dbReference>
<dbReference type="RefSeq" id="WP_176806574.1">
    <property type="nucleotide sequence ID" value="NZ_FNCL01000003.1"/>
</dbReference>
<dbReference type="InterPro" id="IPR057744">
    <property type="entry name" value="OTAase-like"/>
</dbReference>
<dbReference type="InterPro" id="IPR051781">
    <property type="entry name" value="Metallo-dep_Hydrolase"/>
</dbReference>
<dbReference type="STRING" id="311180.SAMN04488050_103422"/>
<evidence type="ECO:0000259" key="2">
    <source>
        <dbReference type="Pfam" id="PF01979"/>
    </source>
</evidence>
<dbReference type="Gene3D" id="3.20.20.140">
    <property type="entry name" value="Metal-dependent hydrolases"/>
    <property type="match status" value="1"/>
</dbReference>
<dbReference type="SUPFAM" id="SSF51338">
    <property type="entry name" value="Composite domain of metallo-dependent hydrolases"/>
    <property type="match status" value="1"/>
</dbReference>
<dbReference type="PANTHER" id="PTHR43135:SF3">
    <property type="entry name" value="ALPHA-D-RIBOSE 1-METHYLPHOSPHONATE 5-TRIPHOSPHATE DIPHOSPHATASE"/>
    <property type="match status" value="1"/>
</dbReference>
<dbReference type="SUPFAM" id="SSF51556">
    <property type="entry name" value="Metallo-dependent hydrolases"/>
    <property type="match status" value="1"/>
</dbReference>
<feature type="domain" description="Amidohydrolase-related" evidence="2">
    <location>
        <begin position="80"/>
        <end position="440"/>
    </location>
</feature>
<dbReference type="GO" id="GO:0016810">
    <property type="term" value="F:hydrolase activity, acting on carbon-nitrogen (but not peptide) bonds"/>
    <property type="evidence" value="ECO:0007669"/>
    <property type="project" value="InterPro"/>
</dbReference>
<evidence type="ECO:0000256" key="1">
    <source>
        <dbReference type="SAM" id="SignalP"/>
    </source>
</evidence>
<dbReference type="AlphaFoldDB" id="A0A1I6RU29"/>
<evidence type="ECO:0000313" key="3">
    <source>
        <dbReference type="EMBL" id="SFS68229.1"/>
    </source>
</evidence>
<accession>A0A1I6RU29</accession>
<reference evidence="4" key="1">
    <citation type="submission" date="2016-10" db="EMBL/GenBank/DDBJ databases">
        <authorList>
            <person name="Varghese N."/>
            <person name="Submissions S."/>
        </authorList>
    </citation>
    <scope>NUCLEOTIDE SEQUENCE [LARGE SCALE GENOMIC DNA]</scope>
    <source>
        <strain evidence="4">DSM 26894</strain>
    </source>
</reference>
<name>A0A1I6RU29_9RHOB</name>